<sequence length="194" mass="21629">MCRRSTLQHRLRVRHSRILDDDGIVPRPRNHGVSYTAVLVLSVPENIYLHCRTHFARVHRSSCLELFYFKPRVLGLWRFVMNAAVIGGPYITAPLLSSGLGGVAGGVILQLTRLSSCRLLPKKILAEGYRPFQLDAIRIAETPRIRRCNATTMPGHGHLSVRDAFASSGLDLRASDPFRSQLQGTPGFEEVLGF</sequence>
<protein>
    <submittedName>
        <fullName evidence="1">Uncharacterized protein</fullName>
    </submittedName>
</protein>
<proteinExistence type="predicted"/>
<accession>A0A9J6D1U9</accession>
<reference evidence="1" key="1">
    <citation type="journal article" date="2020" name="Cell">
        <title>Large-Scale Comparative Analyses of Tick Genomes Elucidate Their Genetic Diversity and Vector Capacities.</title>
        <authorList>
            <consortium name="Tick Genome and Microbiome Consortium (TIGMIC)"/>
            <person name="Jia N."/>
            <person name="Wang J."/>
            <person name="Shi W."/>
            <person name="Du L."/>
            <person name="Sun Y."/>
            <person name="Zhan W."/>
            <person name="Jiang J.F."/>
            <person name="Wang Q."/>
            <person name="Zhang B."/>
            <person name="Ji P."/>
            <person name="Bell-Sakyi L."/>
            <person name="Cui X.M."/>
            <person name="Yuan T.T."/>
            <person name="Jiang B.G."/>
            <person name="Yang W.F."/>
            <person name="Lam T.T."/>
            <person name="Chang Q.C."/>
            <person name="Ding S.J."/>
            <person name="Wang X.J."/>
            <person name="Zhu J.G."/>
            <person name="Ruan X.D."/>
            <person name="Zhao L."/>
            <person name="Wei J.T."/>
            <person name="Ye R.Z."/>
            <person name="Que T.C."/>
            <person name="Du C.H."/>
            <person name="Zhou Y.H."/>
            <person name="Cheng J.X."/>
            <person name="Dai P.F."/>
            <person name="Guo W.B."/>
            <person name="Han X.H."/>
            <person name="Huang E.J."/>
            <person name="Li L.F."/>
            <person name="Wei W."/>
            <person name="Gao Y.C."/>
            <person name="Liu J.Z."/>
            <person name="Shao H.Z."/>
            <person name="Wang X."/>
            <person name="Wang C.C."/>
            <person name="Yang T.C."/>
            <person name="Huo Q.B."/>
            <person name="Li W."/>
            <person name="Chen H.Y."/>
            <person name="Chen S.E."/>
            <person name="Zhou L.G."/>
            <person name="Ni X.B."/>
            <person name="Tian J.H."/>
            <person name="Sheng Y."/>
            <person name="Liu T."/>
            <person name="Pan Y.S."/>
            <person name="Xia L.Y."/>
            <person name="Li J."/>
            <person name="Zhao F."/>
            <person name="Cao W.C."/>
        </authorList>
    </citation>
    <scope>NUCLEOTIDE SEQUENCE</scope>
    <source>
        <strain evidence="1">Rmic-2018</strain>
    </source>
</reference>
<keyword evidence="2" id="KW-1185">Reference proteome</keyword>
<evidence type="ECO:0000313" key="1">
    <source>
        <dbReference type="EMBL" id="KAH7985213.1"/>
    </source>
</evidence>
<reference evidence="1" key="2">
    <citation type="submission" date="2021-09" db="EMBL/GenBank/DDBJ databases">
        <authorList>
            <person name="Jia N."/>
            <person name="Wang J."/>
            <person name="Shi W."/>
            <person name="Du L."/>
            <person name="Sun Y."/>
            <person name="Zhan W."/>
            <person name="Jiang J."/>
            <person name="Wang Q."/>
            <person name="Zhang B."/>
            <person name="Ji P."/>
            <person name="Sakyi L.B."/>
            <person name="Cui X."/>
            <person name="Yuan T."/>
            <person name="Jiang B."/>
            <person name="Yang W."/>
            <person name="Lam T.T.-Y."/>
            <person name="Chang Q."/>
            <person name="Ding S."/>
            <person name="Wang X."/>
            <person name="Zhu J."/>
            <person name="Ruan X."/>
            <person name="Zhao L."/>
            <person name="Wei J."/>
            <person name="Que T."/>
            <person name="Du C."/>
            <person name="Cheng J."/>
            <person name="Dai P."/>
            <person name="Han X."/>
            <person name="Huang E."/>
            <person name="Gao Y."/>
            <person name="Liu J."/>
            <person name="Shao H."/>
            <person name="Ye R."/>
            <person name="Li L."/>
            <person name="Wei W."/>
            <person name="Wang X."/>
            <person name="Wang C."/>
            <person name="Huo Q."/>
            <person name="Li W."/>
            <person name="Guo W."/>
            <person name="Chen H."/>
            <person name="Chen S."/>
            <person name="Zhou L."/>
            <person name="Zhou L."/>
            <person name="Ni X."/>
            <person name="Tian J."/>
            <person name="Zhou Y."/>
            <person name="Sheng Y."/>
            <person name="Liu T."/>
            <person name="Pan Y."/>
            <person name="Xia L."/>
            <person name="Li J."/>
            <person name="Zhao F."/>
            <person name="Cao W."/>
        </authorList>
    </citation>
    <scope>NUCLEOTIDE SEQUENCE</scope>
    <source>
        <strain evidence="1">Rmic-2018</strain>
        <tissue evidence="1">Larvae</tissue>
    </source>
</reference>
<dbReference type="Proteomes" id="UP000821866">
    <property type="component" value="Unassembled WGS sequence"/>
</dbReference>
<organism evidence="1 2">
    <name type="scientific">Rhipicephalus microplus</name>
    <name type="common">Cattle tick</name>
    <name type="synonym">Boophilus microplus</name>
    <dbReference type="NCBI Taxonomy" id="6941"/>
    <lineage>
        <taxon>Eukaryota</taxon>
        <taxon>Metazoa</taxon>
        <taxon>Ecdysozoa</taxon>
        <taxon>Arthropoda</taxon>
        <taxon>Chelicerata</taxon>
        <taxon>Arachnida</taxon>
        <taxon>Acari</taxon>
        <taxon>Parasitiformes</taxon>
        <taxon>Ixodida</taxon>
        <taxon>Ixodoidea</taxon>
        <taxon>Ixodidae</taxon>
        <taxon>Rhipicephalinae</taxon>
        <taxon>Rhipicephalus</taxon>
        <taxon>Boophilus</taxon>
    </lineage>
</organism>
<name>A0A9J6D1U9_RHIMP</name>
<comment type="caution">
    <text evidence="1">The sequence shown here is derived from an EMBL/GenBank/DDBJ whole genome shotgun (WGS) entry which is preliminary data.</text>
</comment>
<dbReference type="AlphaFoldDB" id="A0A9J6D1U9"/>
<gene>
    <name evidence="1" type="ORF">HPB51_026852</name>
</gene>
<evidence type="ECO:0000313" key="2">
    <source>
        <dbReference type="Proteomes" id="UP000821866"/>
    </source>
</evidence>
<dbReference type="EMBL" id="JABSTU010001952">
    <property type="protein sequence ID" value="KAH7985213.1"/>
    <property type="molecule type" value="Genomic_DNA"/>
</dbReference>